<protein>
    <recommendedName>
        <fullName evidence="3">Erythromycin esterase</fullName>
    </recommendedName>
</protein>
<dbReference type="InterPro" id="IPR007815">
    <property type="entry name" value="Emycin_Estase"/>
</dbReference>
<reference evidence="1 2" key="1">
    <citation type="submission" date="2012-10" db="EMBL/GenBank/DDBJ databases">
        <title>Genome assembly of Amycolatopsis azurea DSM 43854.</title>
        <authorList>
            <person name="Khatri I."/>
            <person name="Kaur I."/>
            <person name="Subramanian S."/>
            <person name="Mayilraj S."/>
        </authorList>
    </citation>
    <scope>NUCLEOTIDE SEQUENCE [LARGE SCALE GENOMIC DNA]</scope>
    <source>
        <strain evidence="1 2">DSM 43854</strain>
    </source>
</reference>
<accession>M2NU40</accession>
<dbReference type="SUPFAM" id="SSF159501">
    <property type="entry name" value="EreA/ChaN-like"/>
    <property type="match status" value="1"/>
</dbReference>
<dbReference type="Gene3D" id="3.30.1870.10">
    <property type="entry name" value="EreA-like, domain 2"/>
    <property type="match status" value="1"/>
</dbReference>
<proteinExistence type="predicted"/>
<evidence type="ECO:0000313" key="1">
    <source>
        <dbReference type="EMBL" id="EMD25999.1"/>
    </source>
</evidence>
<dbReference type="PANTHER" id="PTHR31299">
    <property type="entry name" value="ESTERASE, PUTATIVE (AFU_ORTHOLOGUE AFUA_1G05850)-RELATED"/>
    <property type="match status" value="1"/>
</dbReference>
<dbReference type="InterPro" id="IPR052036">
    <property type="entry name" value="Hydrolase/PRTase-associated"/>
</dbReference>
<comment type="caution">
    <text evidence="1">The sequence shown here is derived from an EMBL/GenBank/DDBJ whole genome shotgun (WGS) entry which is preliminary data.</text>
</comment>
<dbReference type="PANTHER" id="PTHR31299:SF0">
    <property type="entry name" value="ESTERASE, PUTATIVE (AFU_ORTHOLOGUE AFUA_1G05850)-RELATED"/>
    <property type="match status" value="1"/>
</dbReference>
<dbReference type="AlphaFoldDB" id="M2NU40"/>
<dbReference type="EMBL" id="ANMG01000038">
    <property type="protein sequence ID" value="EMD25999.1"/>
    <property type="molecule type" value="Genomic_DNA"/>
</dbReference>
<dbReference type="PATRIC" id="fig|1238180.3.peg.4273"/>
<dbReference type="GO" id="GO:0046677">
    <property type="term" value="P:response to antibiotic"/>
    <property type="evidence" value="ECO:0007669"/>
    <property type="project" value="InterPro"/>
</dbReference>
<evidence type="ECO:0000313" key="2">
    <source>
        <dbReference type="Proteomes" id="UP000014137"/>
    </source>
</evidence>
<organism evidence="1 2">
    <name type="scientific">Amycolatopsis azurea DSM 43854</name>
    <dbReference type="NCBI Taxonomy" id="1238180"/>
    <lineage>
        <taxon>Bacteria</taxon>
        <taxon>Bacillati</taxon>
        <taxon>Actinomycetota</taxon>
        <taxon>Actinomycetes</taxon>
        <taxon>Pseudonocardiales</taxon>
        <taxon>Pseudonocardiaceae</taxon>
        <taxon>Amycolatopsis</taxon>
    </lineage>
</organism>
<sequence length="379" mass="41885">MNLMSQDIRDFVTPSCDLLGLGEPTHATPVFAEVRNALFAQLVDRGFRSIALETDRVAALVANDYVQDGTGTLDLAMSEGFTHVFGTVEANRRLIAWMREYNDGRTPAERLSFHGFDTQTENTSAPSPRRYLEYARDFLGLDVDIAGPAGDDERWSRTEAVMDAASSVGATADAYRLRAIAADLLATLRSRKPEPTTDAWSRAELHLMAGIDLLRYHRQCAEPLEPSERYMPLVATRDAIMARNLLEIRAAESGRGRTLVFAHNLHLRRQSSTMRMAGTDVTWFPAGALVAPLLGDRYTFVATSLGSCEPIALHEPEAETYEGFLQKHVTTPWALLPASDVPPASVRTDPVQRQGYFPLDQEILADADALLHVRDQDAA</sequence>
<gene>
    <name evidence="1" type="ORF">C791_3941</name>
</gene>
<evidence type="ECO:0008006" key="3">
    <source>
        <dbReference type="Google" id="ProtNLM"/>
    </source>
</evidence>
<dbReference type="CDD" id="cd14728">
    <property type="entry name" value="Ere-like"/>
    <property type="match status" value="1"/>
</dbReference>
<dbReference type="Proteomes" id="UP000014137">
    <property type="component" value="Unassembled WGS sequence"/>
</dbReference>
<name>M2NU40_9PSEU</name>
<dbReference type="Pfam" id="PF05139">
    <property type="entry name" value="Erythro_esteras"/>
    <property type="match status" value="1"/>
</dbReference>